<keyword evidence="1" id="KW-0805">Transcription regulation</keyword>
<dbReference type="Proteomes" id="UP001592581">
    <property type="component" value="Unassembled WGS sequence"/>
</dbReference>
<dbReference type="InterPro" id="IPR039420">
    <property type="entry name" value="WalR-like"/>
</dbReference>
<keyword evidence="3" id="KW-0804">Transcription</keyword>
<dbReference type="Pfam" id="PF00072">
    <property type="entry name" value="Response_reg"/>
    <property type="match status" value="1"/>
</dbReference>
<evidence type="ECO:0000256" key="3">
    <source>
        <dbReference type="ARBA" id="ARBA00023163"/>
    </source>
</evidence>
<comment type="caution">
    <text evidence="7">The sequence shown here is derived from an EMBL/GenBank/DDBJ whole genome shotgun (WGS) entry which is preliminary data.</text>
</comment>
<evidence type="ECO:0000256" key="2">
    <source>
        <dbReference type="ARBA" id="ARBA00023125"/>
    </source>
</evidence>
<dbReference type="PANTHER" id="PTHR43214">
    <property type="entry name" value="TWO-COMPONENT RESPONSE REGULATOR"/>
    <property type="match status" value="1"/>
</dbReference>
<keyword evidence="4" id="KW-0597">Phosphoprotein</keyword>
<dbReference type="SUPFAM" id="SSF52172">
    <property type="entry name" value="CheY-like"/>
    <property type="match status" value="1"/>
</dbReference>
<dbReference type="InterPro" id="IPR011006">
    <property type="entry name" value="CheY-like_superfamily"/>
</dbReference>
<sequence length="220" mass="23794">MVNRRLALVGASSIFQDGLRAVLDAVDGFSIVGEAQDMTEALHAVGRCHPDVLVIDTESVGTGWLARIPDLHGHPDGQAPRVLLLIVKVDDNQLMRAAAAGVDGWVFKDEETADLIAAVRALSSGYAWLSPQVARQLLDHWRDTLAVPAKPPSEEVDRLSSRELSVLGLVAHGWSNAEIAQELVLGEATVKTHVSRILTKLDLRNRVQLAAFAHRNGLTV</sequence>
<evidence type="ECO:0000313" key="8">
    <source>
        <dbReference type="Proteomes" id="UP001592581"/>
    </source>
</evidence>
<organism evidence="7 8">
    <name type="scientific">Streptacidiphilus jeojiensis</name>
    <dbReference type="NCBI Taxonomy" id="3229225"/>
    <lineage>
        <taxon>Bacteria</taxon>
        <taxon>Bacillati</taxon>
        <taxon>Actinomycetota</taxon>
        <taxon>Actinomycetes</taxon>
        <taxon>Kitasatosporales</taxon>
        <taxon>Streptomycetaceae</taxon>
        <taxon>Streptacidiphilus</taxon>
    </lineage>
</organism>
<evidence type="ECO:0000313" key="7">
    <source>
        <dbReference type="EMBL" id="MFC1439169.1"/>
    </source>
</evidence>
<name>A0ABV6XMI3_9ACTN</name>
<keyword evidence="8" id="KW-1185">Reference proteome</keyword>
<evidence type="ECO:0000256" key="1">
    <source>
        <dbReference type="ARBA" id="ARBA00023015"/>
    </source>
</evidence>
<accession>A0ABV6XMI3</accession>
<feature type="domain" description="HTH luxR-type" evidence="5">
    <location>
        <begin position="152"/>
        <end position="217"/>
    </location>
</feature>
<dbReference type="PROSITE" id="PS50110">
    <property type="entry name" value="RESPONSE_REGULATORY"/>
    <property type="match status" value="1"/>
</dbReference>
<proteinExistence type="predicted"/>
<dbReference type="RefSeq" id="WP_380564647.1">
    <property type="nucleotide sequence ID" value="NZ_JBEUKS010000004.1"/>
</dbReference>
<dbReference type="InterPro" id="IPR016032">
    <property type="entry name" value="Sig_transdc_resp-reg_C-effctor"/>
</dbReference>
<keyword evidence="2" id="KW-0238">DNA-binding</keyword>
<dbReference type="InterPro" id="IPR000792">
    <property type="entry name" value="Tscrpt_reg_LuxR_C"/>
</dbReference>
<feature type="domain" description="Response regulatory" evidence="6">
    <location>
        <begin position="5"/>
        <end position="123"/>
    </location>
</feature>
<evidence type="ECO:0000259" key="5">
    <source>
        <dbReference type="PROSITE" id="PS50043"/>
    </source>
</evidence>
<dbReference type="Pfam" id="PF00196">
    <property type="entry name" value="GerE"/>
    <property type="match status" value="1"/>
</dbReference>
<dbReference type="PROSITE" id="PS50043">
    <property type="entry name" value="HTH_LUXR_2"/>
    <property type="match status" value="1"/>
</dbReference>
<dbReference type="PRINTS" id="PR00038">
    <property type="entry name" value="HTHLUXR"/>
</dbReference>
<protein>
    <submittedName>
        <fullName evidence="7">Response regulator transcription factor</fullName>
    </submittedName>
</protein>
<evidence type="ECO:0000256" key="4">
    <source>
        <dbReference type="PROSITE-ProRule" id="PRU00169"/>
    </source>
</evidence>
<feature type="modified residue" description="4-aspartylphosphate" evidence="4">
    <location>
        <position position="56"/>
    </location>
</feature>
<dbReference type="PANTHER" id="PTHR43214:SF24">
    <property type="entry name" value="TRANSCRIPTIONAL REGULATORY PROTEIN NARL-RELATED"/>
    <property type="match status" value="1"/>
</dbReference>
<dbReference type="EMBL" id="JBEUKS010000004">
    <property type="protein sequence ID" value="MFC1439169.1"/>
    <property type="molecule type" value="Genomic_DNA"/>
</dbReference>
<dbReference type="SMART" id="SM00421">
    <property type="entry name" value="HTH_LUXR"/>
    <property type="match status" value="1"/>
</dbReference>
<evidence type="ECO:0000259" key="6">
    <source>
        <dbReference type="PROSITE" id="PS50110"/>
    </source>
</evidence>
<dbReference type="CDD" id="cd06170">
    <property type="entry name" value="LuxR_C_like"/>
    <property type="match status" value="1"/>
</dbReference>
<gene>
    <name evidence="7" type="ORF">ABUW04_12965</name>
</gene>
<dbReference type="SUPFAM" id="SSF46894">
    <property type="entry name" value="C-terminal effector domain of the bipartite response regulators"/>
    <property type="match status" value="1"/>
</dbReference>
<dbReference type="InterPro" id="IPR001789">
    <property type="entry name" value="Sig_transdc_resp-reg_receiver"/>
</dbReference>
<dbReference type="PROSITE" id="PS00622">
    <property type="entry name" value="HTH_LUXR_1"/>
    <property type="match status" value="1"/>
</dbReference>
<reference evidence="7 8" key="1">
    <citation type="submission" date="2024-06" db="EMBL/GenBank/DDBJ databases">
        <authorList>
            <person name="Lee S.D."/>
        </authorList>
    </citation>
    <scope>NUCLEOTIDE SEQUENCE [LARGE SCALE GENOMIC DNA]</scope>
    <source>
        <strain evidence="7 8">N1-10</strain>
    </source>
</reference>
<dbReference type="Gene3D" id="3.40.50.2300">
    <property type="match status" value="1"/>
</dbReference>